<proteinExistence type="inferred from homology"/>
<dbReference type="PANTHER" id="PTHR43133">
    <property type="entry name" value="RNA POLYMERASE ECF-TYPE SIGMA FACTO"/>
    <property type="match status" value="1"/>
</dbReference>
<dbReference type="NCBIfam" id="TIGR02937">
    <property type="entry name" value="sigma70-ECF"/>
    <property type="match status" value="1"/>
</dbReference>
<feature type="domain" description="RNA polymerase sigma-70 region 2" evidence="5">
    <location>
        <begin position="19"/>
        <end position="79"/>
    </location>
</feature>
<evidence type="ECO:0000259" key="6">
    <source>
        <dbReference type="Pfam" id="PF08281"/>
    </source>
</evidence>
<keyword evidence="4" id="KW-0804">Transcription</keyword>
<dbReference type="InterPro" id="IPR014284">
    <property type="entry name" value="RNA_pol_sigma-70_dom"/>
</dbReference>
<accession>A0ABV3WZX3</accession>
<keyword evidence="2" id="KW-0805">Transcription regulation</keyword>
<dbReference type="SUPFAM" id="SSF88946">
    <property type="entry name" value="Sigma2 domain of RNA polymerase sigma factors"/>
    <property type="match status" value="1"/>
</dbReference>
<dbReference type="SUPFAM" id="SSF88659">
    <property type="entry name" value="Sigma3 and sigma4 domains of RNA polymerase sigma factors"/>
    <property type="match status" value="1"/>
</dbReference>
<dbReference type="Gene3D" id="1.10.10.10">
    <property type="entry name" value="Winged helix-like DNA-binding domain superfamily/Winged helix DNA-binding domain"/>
    <property type="match status" value="1"/>
</dbReference>
<feature type="domain" description="RNA polymerase sigma factor 70 region 4 type 2" evidence="6">
    <location>
        <begin position="112"/>
        <end position="162"/>
    </location>
</feature>
<evidence type="ECO:0000256" key="4">
    <source>
        <dbReference type="ARBA" id="ARBA00023163"/>
    </source>
</evidence>
<name>A0ABV3WZX3_9HYPH</name>
<dbReference type="InterPro" id="IPR013249">
    <property type="entry name" value="RNA_pol_sigma70_r4_t2"/>
</dbReference>
<evidence type="ECO:0000313" key="7">
    <source>
        <dbReference type="EMBL" id="MEX4010252.1"/>
    </source>
</evidence>
<dbReference type="EMBL" id="JAZHFV010000011">
    <property type="protein sequence ID" value="MEX4010252.1"/>
    <property type="molecule type" value="Genomic_DNA"/>
</dbReference>
<evidence type="ECO:0000313" key="8">
    <source>
        <dbReference type="Proteomes" id="UP001559025"/>
    </source>
</evidence>
<dbReference type="CDD" id="cd06171">
    <property type="entry name" value="Sigma70_r4"/>
    <property type="match status" value="1"/>
</dbReference>
<dbReference type="InterPro" id="IPR013325">
    <property type="entry name" value="RNA_pol_sigma_r2"/>
</dbReference>
<evidence type="ECO:0000256" key="2">
    <source>
        <dbReference type="ARBA" id="ARBA00023015"/>
    </source>
</evidence>
<dbReference type="Pfam" id="PF04542">
    <property type="entry name" value="Sigma70_r2"/>
    <property type="match status" value="1"/>
</dbReference>
<dbReference type="InterPro" id="IPR039425">
    <property type="entry name" value="RNA_pol_sigma-70-like"/>
</dbReference>
<evidence type="ECO:0000256" key="1">
    <source>
        <dbReference type="ARBA" id="ARBA00010641"/>
    </source>
</evidence>
<dbReference type="Gene3D" id="1.10.1740.10">
    <property type="match status" value="1"/>
</dbReference>
<sequence>MPHICATRTQETVEPAEVAALIPALRAFARTFCREPCDADDLVQETLTKAIAKIHQFEKGTRLKSWLFTIMRNSFYNRVVITNREAPSVADCASALPSTRPSQEWSLKAAETRRAMLRLPRRQRDILIMIAIQGTSYKDAARKCGCDVGTIKSRLSRSRANLVSELGETSASALFDRA</sequence>
<dbReference type="InterPro" id="IPR036388">
    <property type="entry name" value="WH-like_DNA-bd_sf"/>
</dbReference>
<dbReference type="Proteomes" id="UP001559025">
    <property type="component" value="Unassembled WGS sequence"/>
</dbReference>
<dbReference type="Pfam" id="PF08281">
    <property type="entry name" value="Sigma70_r4_2"/>
    <property type="match status" value="1"/>
</dbReference>
<evidence type="ECO:0000256" key="3">
    <source>
        <dbReference type="ARBA" id="ARBA00023082"/>
    </source>
</evidence>
<gene>
    <name evidence="7" type="ORF">V1479_23300</name>
</gene>
<dbReference type="RefSeq" id="WP_368804967.1">
    <property type="nucleotide sequence ID" value="NZ_JAZHFV010000011.1"/>
</dbReference>
<keyword evidence="3" id="KW-0731">Sigma factor</keyword>
<comment type="similarity">
    <text evidence="1">Belongs to the sigma-70 factor family. ECF subfamily.</text>
</comment>
<organism evidence="7 8">
    <name type="scientific">Neoaquamicrobium sediminum</name>
    <dbReference type="NCBI Taxonomy" id="1849104"/>
    <lineage>
        <taxon>Bacteria</taxon>
        <taxon>Pseudomonadati</taxon>
        <taxon>Pseudomonadota</taxon>
        <taxon>Alphaproteobacteria</taxon>
        <taxon>Hyphomicrobiales</taxon>
        <taxon>Phyllobacteriaceae</taxon>
        <taxon>Neoaquamicrobium</taxon>
    </lineage>
</organism>
<comment type="caution">
    <text evidence="7">The sequence shown here is derived from an EMBL/GenBank/DDBJ whole genome shotgun (WGS) entry which is preliminary data.</text>
</comment>
<evidence type="ECO:0000259" key="5">
    <source>
        <dbReference type="Pfam" id="PF04542"/>
    </source>
</evidence>
<reference evidence="7 8" key="1">
    <citation type="submission" date="2024-01" db="EMBL/GenBank/DDBJ databases">
        <title>New evidence supports the origin of RcGTA from prophage.</title>
        <authorList>
            <person name="Xu Y."/>
            <person name="Liu B."/>
            <person name="Chen F."/>
        </authorList>
    </citation>
    <scope>NUCLEOTIDE SEQUENCE [LARGE SCALE GENOMIC DNA]</scope>
    <source>
        <strain evidence="7 8">CBW1107-2</strain>
    </source>
</reference>
<protein>
    <submittedName>
        <fullName evidence="7">Sigma-70 family RNA polymerase sigma factor</fullName>
    </submittedName>
</protein>
<dbReference type="InterPro" id="IPR013324">
    <property type="entry name" value="RNA_pol_sigma_r3/r4-like"/>
</dbReference>
<dbReference type="PANTHER" id="PTHR43133:SF25">
    <property type="entry name" value="RNA POLYMERASE SIGMA FACTOR RFAY-RELATED"/>
    <property type="match status" value="1"/>
</dbReference>
<dbReference type="InterPro" id="IPR007627">
    <property type="entry name" value="RNA_pol_sigma70_r2"/>
</dbReference>
<keyword evidence="8" id="KW-1185">Reference proteome</keyword>